<gene>
    <name evidence="8" type="ORF">BOW53_04310</name>
</gene>
<dbReference type="InterPro" id="IPR046357">
    <property type="entry name" value="PPIase_dom_sf"/>
</dbReference>
<dbReference type="InterPro" id="IPR048261">
    <property type="entry name" value="SlpA/SlyD-like_ins_sf"/>
</dbReference>
<dbReference type="Gene3D" id="2.40.10.330">
    <property type="match status" value="1"/>
</dbReference>
<organism evidence="8 9">
    <name type="scientific">Solemya pervernicosa gill symbiont</name>
    <dbReference type="NCBI Taxonomy" id="642797"/>
    <lineage>
        <taxon>Bacteria</taxon>
        <taxon>Pseudomonadati</taxon>
        <taxon>Pseudomonadota</taxon>
        <taxon>Gammaproteobacteria</taxon>
        <taxon>sulfur-oxidizing symbionts</taxon>
    </lineage>
</organism>
<evidence type="ECO:0000256" key="1">
    <source>
        <dbReference type="ARBA" id="ARBA00000971"/>
    </source>
</evidence>
<evidence type="ECO:0000313" key="9">
    <source>
        <dbReference type="Proteomes" id="UP000191110"/>
    </source>
</evidence>
<sequence>MSENSPVVTPESRVTLNFTMSLTDGTLVDATDEGEPHVFTMGDGSMIDGLELAITGLHEGERAKIAISPQQGFGFPDPERIHQMERDKFKDEMELEPGLIIAFSTPAGEEVPGTILEVGDEMVKIDFNHPLAGRDFIFEVEIIEVV</sequence>
<evidence type="ECO:0000259" key="7">
    <source>
        <dbReference type="PROSITE" id="PS50059"/>
    </source>
</evidence>
<evidence type="ECO:0000256" key="4">
    <source>
        <dbReference type="ARBA" id="ARBA00023235"/>
    </source>
</evidence>
<comment type="caution">
    <text evidence="8">The sequence shown here is derived from an EMBL/GenBank/DDBJ whole genome shotgun (WGS) entry which is preliminary data.</text>
</comment>
<evidence type="ECO:0000256" key="6">
    <source>
        <dbReference type="RuleBase" id="RU003915"/>
    </source>
</evidence>
<dbReference type="PANTHER" id="PTHR47861">
    <property type="entry name" value="FKBP-TYPE PEPTIDYL-PROLYL CIS-TRANS ISOMERASE SLYD"/>
    <property type="match status" value="1"/>
</dbReference>
<dbReference type="AlphaFoldDB" id="A0A1T2L8C8"/>
<reference evidence="8 9" key="1">
    <citation type="submission" date="2016-11" db="EMBL/GenBank/DDBJ databases">
        <title>Mixed transmission modes and dynamic genome evolution in an obligate animal-bacterial symbiosis.</title>
        <authorList>
            <person name="Russell S.L."/>
            <person name="Corbett-Detig R.B."/>
            <person name="Cavanaugh C.M."/>
        </authorList>
    </citation>
    <scope>NUCLEOTIDE SEQUENCE [LARGE SCALE GENOMIC DNA]</scope>
    <source>
        <strain evidence="8">Sveles-Q1</strain>
    </source>
</reference>
<dbReference type="Proteomes" id="UP000191110">
    <property type="component" value="Unassembled WGS sequence"/>
</dbReference>
<comment type="similarity">
    <text evidence="2 6">Belongs to the FKBP-type PPIase family.</text>
</comment>
<keyword evidence="9" id="KW-1185">Reference proteome</keyword>
<dbReference type="PROSITE" id="PS50059">
    <property type="entry name" value="FKBP_PPIASE"/>
    <property type="match status" value="1"/>
</dbReference>
<dbReference type="InterPro" id="IPR001179">
    <property type="entry name" value="PPIase_FKBP_dom"/>
</dbReference>
<dbReference type="PANTHER" id="PTHR47861:SF4">
    <property type="entry name" value="FKBP-TYPE 16 KDA PEPTIDYL-PROLYL CIS-TRANS ISOMERASE"/>
    <property type="match status" value="1"/>
</dbReference>
<evidence type="ECO:0000256" key="5">
    <source>
        <dbReference type="PROSITE-ProRule" id="PRU00277"/>
    </source>
</evidence>
<dbReference type="SUPFAM" id="SSF54534">
    <property type="entry name" value="FKBP-like"/>
    <property type="match status" value="1"/>
</dbReference>
<dbReference type="GO" id="GO:0003755">
    <property type="term" value="F:peptidyl-prolyl cis-trans isomerase activity"/>
    <property type="evidence" value="ECO:0007669"/>
    <property type="project" value="UniProtKB-UniRule"/>
</dbReference>
<evidence type="ECO:0000313" key="8">
    <source>
        <dbReference type="EMBL" id="OOZ41345.1"/>
    </source>
</evidence>
<evidence type="ECO:0000256" key="2">
    <source>
        <dbReference type="ARBA" id="ARBA00006577"/>
    </source>
</evidence>
<accession>A0A1T2L8C8</accession>
<dbReference type="Pfam" id="PF00254">
    <property type="entry name" value="FKBP_C"/>
    <property type="match status" value="1"/>
</dbReference>
<protein>
    <recommendedName>
        <fullName evidence="6">Peptidyl-prolyl cis-trans isomerase</fullName>
        <ecNumber evidence="6">5.2.1.8</ecNumber>
    </recommendedName>
</protein>
<comment type="catalytic activity">
    <reaction evidence="1 5 6">
        <text>[protein]-peptidylproline (omega=180) = [protein]-peptidylproline (omega=0)</text>
        <dbReference type="Rhea" id="RHEA:16237"/>
        <dbReference type="Rhea" id="RHEA-COMP:10747"/>
        <dbReference type="Rhea" id="RHEA-COMP:10748"/>
        <dbReference type="ChEBI" id="CHEBI:83833"/>
        <dbReference type="ChEBI" id="CHEBI:83834"/>
        <dbReference type="EC" id="5.2.1.8"/>
    </reaction>
</comment>
<dbReference type="RefSeq" id="WP_078482849.1">
    <property type="nucleotide sequence ID" value="NZ_MPRL01000011.1"/>
</dbReference>
<feature type="domain" description="PPIase FKBP-type" evidence="7">
    <location>
        <begin position="11"/>
        <end position="74"/>
    </location>
</feature>
<evidence type="ECO:0000256" key="3">
    <source>
        <dbReference type="ARBA" id="ARBA00023110"/>
    </source>
</evidence>
<dbReference type="Gene3D" id="3.10.50.40">
    <property type="match status" value="1"/>
</dbReference>
<dbReference type="EMBL" id="MPRL01000011">
    <property type="protein sequence ID" value="OOZ41345.1"/>
    <property type="molecule type" value="Genomic_DNA"/>
</dbReference>
<keyword evidence="4 5" id="KW-0413">Isomerase</keyword>
<dbReference type="EC" id="5.2.1.8" evidence="6"/>
<proteinExistence type="inferred from homology"/>
<dbReference type="OrthoDB" id="9808891at2"/>
<keyword evidence="3 5" id="KW-0697">Rotamase</keyword>
<name>A0A1T2L8C8_9GAMM</name>